<evidence type="ECO:0000313" key="2">
    <source>
        <dbReference type="EMBL" id="MPM96785.1"/>
    </source>
</evidence>
<reference evidence="2" key="1">
    <citation type="submission" date="2019-08" db="EMBL/GenBank/DDBJ databases">
        <authorList>
            <person name="Kucharzyk K."/>
            <person name="Murdoch R.W."/>
            <person name="Higgins S."/>
            <person name="Loffler F."/>
        </authorList>
    </citation>
    <scope>NUCLEOTIDE SEQUENCE</scope>
</reference>
<feature type="compositionally biased region" description="Low complexity" evidence="1">
    <location>
        <begin position="64"/>
        <end position="89"/>
    </location>
</feature>
<sequence>MLDEVDPLEARFDHRPVVGQQAGESSPQQQRRQAVAAAPRHHQRDPHVRYDGDQGAQRAGLIRGRGQVGQQQVGAERDGQQQGAAEAQGVGHHCTRFAAM</sequence>
<feature type="region of interest" description="Disordered" evidence="1">
    <location>
        <begin position="1"/>
        <end position="90"/>
    </location>
</feature>
<proteinExistence type="predicted"/>
<accession>A0A645E5K3</accession>
<protein>
    <submittedName>
        <fullName evidence="2">Uncharacterized protein</fullName>
    </submittedName>
</protein>
<dbReference type="EMBL" id="VSSQ01043128">
    <property type="protein sequence ID" value="MPM96785.1"/>
    <property type="molecule type" value="Genomic_DNA"/>
</dbReference>
<gene>
    <name evidence="2" type="ORF">SDC9_143950</name>
</gene>
<evidence type="ECO:0000256" key="1">
    <source>
        <dbReference type="SAM" id="MobiDB-lite"/>
    </source>
</evidence>
<feature type="compositionally biased region" description="Low complexity" evidence="1">
    <location>
        <begin position="27"/>
        <end position="38"/>
    </location>
</feature>
<name>A0A645E5K3_9ZZZZ</name>
<organism evidence="2">
    <name type="scientific">bioreactor metagenome</name>
    <dbReference type="NCBI Taxonomy" id="1076179"/>
    <lineage>
        <taxon>unclassified sequences</taxon>
        <taxon>metagenomes</taxon>
        <taxon>ecological metagenomes</taxon>
    </lineage>
</organism>
<dbReference type="AlphaFoldDB" id="A0A645E5K3"/>
<comment type="caution">
    <text evidence="2">The sequence shown here is derived from an EMBL/GenBank/DDBJ whole genome shotgun (WGS) entry which is preliminary data.</text>
</comment>